<reference evidence="1" key="1">
    <citation type="submission" date="2018-02" db="EMBL/GenBank/DDBJ databases">
        <title>Rhizophora mucronata_Transcriptome.</title>
        <authorList>
            <person name="Meera S.P."/>
            <person name="Sreeshan A."/>
            <person name="Augustine A."/>
        </authorList>
    </citation>
    <scope>NUCLEOTIDE SEQUENCE</scope>
    <source>
        <tissue evidence="1">Leaf</tissue>
    </source>
</reference>
<proteinExistence type="predicted"/>
<evidence type="ECO:0000313" key="1">
    <source>
        <dbReference type="EMBL" id="MBX56284.1"/>
    </source>
</evidence>
<dbReference type="AlphaFoldDB" id="A0A2P2PNI7"/>
<protein>
    <submittedName>
        <fullName evidence="1">Uncharacterized protein</fullName>
    </submittedName>
</protein>
<dbReference type="EMBL" id="GGEC01075800">
    <property type="protein sequence ID" value="MBX56284.1"/>
    <property type="molecule type" value="Transcribed_RNA"/>
</dbReference>
<sequence length="44" mass="4959">MLSLTSLDSFRSHLFLTTRLIARHGLLMRTRSKHGVTSTLGMSQ</sequence>
<organism evidence="1">
    <name type="scientific">Rhizophora mucronata</name>
    <name type="common">Asiatic mangrove</name>
    <dbReference type="NCBI Taxonomy" id="61149"/>
    <lineage>
        <taxon>Eukaryota</taxon>
        <taxon>Viridiplantae</taxon>
        <taxon>Streptophyta</taxon>
        <taxon>Embryophyta</taxon>
        <taxon>Tracheophyta</taxon>
        <taxon>Spermatophyta</taxon>
        <taxon>Magnoliopsida</taxon>
        <taxon>eudicotyledons</taxon>
        <taxon>Gunneridae</taxon>
        <taxon>Pentapetalae</taxon>
        <taxon>rosids</taxon>
        <taxon>fabids</taxon>
        <taxon>Malpighiales</taxon>
        <taxon>Rhizophoraceae</taxon>
        <taxon>Rhizophora</taxon>
    </lineage>
</organism>
<accession>A0A2P2PNI7</accession>
<name>A0A2P2PNI7_RHIMU</name>